<comment type="caution">
    <text evidence="1">The sequence shown here is derived from an EMBL/GenBank/DDBJ whole genome shotgun (WGS) entry which is preliminary data.</text>
</comment>
<gene>
    <name evidence="1" type="ORF">C1H46_006414</name>
</gene>
<reference evidence="1 2" key="1">
    <citation type="journal article" date="2019" name="G3 (Bethesda)">
        <title>Sequencing of a Wild Apple (Malus baccata) Genome Unravels the Differences Between Cultivated and Wild Apple Species Regarding Disease Resistance and Cold Tolerance.</title>
        <authorList>
            <person name="Chen X."/>
        </authorList>
    </citation>
    <scope>NUCLEOTIDE SEQUENCE [LARGE SCALE GENOMIC DNA]</scope>
    <source>
        <strain evidence="2">cv. Shandingzi</strain>
        <tissue evidence="1">Leaves</tissue>
    </source>
</reference>
<evidence type="ECO:0000313" key="2">
    <source>
        <dbReference type="Proteomes" id="UP000315295"/>
    </source>
</evidence>
<name>A0A540NAC9_MALBA</name>
<dbReference type="AlphaFoldDB" id="A0A540NAC9"/>
<accession>A0A540NAC9</accession>
<proteinExistence type="predicted"/>
<sequence>MQIKLAAGTILLTALAFATTICMSLNSGIRTYPIAINQQSFSISNLTNPILELESAVWDAELIFSQNNGLQVDTKHFQGFVYYPKFKALWCASVKPVNVEAKRPNALLIRFDMTECGEELVFDVLREENLKEVSLEMKMDLVVPYQFGKTRIWAWLWGLSVGEACRELRVEFVSSFGEGKLVGEGGWCFVPLPEY</sequence>
<dbReference type="Proteomes" id="UP000315295">
    <property type="component" value="Unassembled WGS sequence"/>
</dbReference>
<protein>
    <submittedName>
        <fullName evidence="1">Uncharacterized protein</fullName>
    </submittedName>
</protein>
<evidence type="ECO:0000313" key="1">
    <source>
        <dbReference type="EMBL" id="TQE08006.1"/>
    </source>
</evidence>
<keyword evidence="2" id="KW-1185">Reference proteome</keyword>
<organism evidence="1 2">
    <name type="scientific">Malus baccata</name>
    <name type="common">Siberian crab apple</name>
    <name type="synonym">Pyrus baccata</name>
    <dbReference type="NCBI Taxonomy" id="106549"/>
    <lineage>
        <taxon>Eukaryota</taxon>
        <taxon>Viridiplantae</taxon>
        <taxon>Streptophyta</taxon>
        <taxon>Embryophyta</taxon>
        <taxon>Tracheophyta</taxon>
        <taxon>Spermatophyta</taxon>
        <taxon>Magnoliopsida</taxon>
        <taxon>eudicotyledons</taxon>
        <taxon>Gunneridae</taxon>
        <taxon>Pentapetalae</taxon>
        <taxon>rosids</taxon>
        <taxon>fabids</taxon>
        <taxon>Rosales</taxon>
        <taxon>Rosaceae</taxon>
        <taxon>Amygdaloideae</taxon>
        <taxon>Maleae</taxon>
        <taxon>Malus</taxon>
    </lineage>
</organism>
<dbReference type="EMBL" id="VIEB01000077">
    <property type="protein sequence ID" value="TQE08006.1"/>
    <property type="molecule type" value="Genomic_DNA"/>
</dbReference>